<feature type="domain" description="Aspartate/glutamate/uridylate kinase" evidence="1">
    <location>
        <begin position="4"/>
        <end position="44"/>
    </location>
</feature>
<dbReference type="InterPro" id="IPR036393">
    <property type="entry name" value="AceGlu_kinase-like_sf"/>
</dbReference>
<dbReference type="GO" id="GO:0008652">
    <property type="term" value="P:amino acid biosynthetic process"/>
    <property type="evidence" value="ECO:0007669"/>
    <property type="project" value="InterPro"/>
</dbReference>
<dbReference type="Pfam" id="PF00696">
    <property type="entry name" value="AA_kinase"/>
    <property type="match status" value="1"/>
</dbReference>
<protein>
    <submittedName>
        <fullName evidence="2">Aspartokinase</fullName>
        <ecNumber evidence="2">2.7.2.4</ecNumber>
    </submittedName>
</protein>
<gene>
    <name evidence="2" type="ORF">MNBD_BACTEROID05-998</name>
</gene>
<organism evidence="2">
    <name type="scientific">hydrothermal vent metagenome</name>
    <dbReference type="NCBI Taxonomy" id="652676"/>
    <lineage>
        <taxon>unclassified sequences</taxon>
        <taxon>metagenomes</taxon>
        <taxon>ecological metagenomes</taxon>
    </lineage>
</organism>
<dbReference type="AlphaFoldDB" id="A0A3B0TA97"/>
<reference evidence="2" key="1">
    <citation type="submission" date="2018-06" db="EMBL/GenBank/DDBJ databases">
        <authorList>
            <person name="Zhirakovskaya E."/>
        </authorList>
    </citation>
    <scope>NUCLEOTIDE SEQUENCE</scope>
</reference>
<dbReference type="Gene3D" id="3.40.1160.10">
    <property type="entry name" value="Acetylglutamate kinase-like"/>
    <property type="match status" value="1"/>
</dbReference>
<dbReference type="EMBL" id="UOEN01000004">
    <property type="protein sequence ID" value="VAW11422.1"/>
    <property type="molecule type" value="Genomic_DNA"/>
</dbReference>
<keyword evidence="2" id="KW-0808">Transferase</keyword>
<dbReference type="EC" id="2.7.2.4" evidence="2"/>
<keyword evidence="2" id="KW-0418">Kinase</keyword>
<accession>A0A3B0TA97</accession>
<feature type="non-terminal residue" evidence="2">
    <location>
        <position position="46"/>
    </location>
</feature>
<evidence type="ECO:0000313" key="2">
    <source>
        <dbReference type="EMBL" id="VAW11422.1"/>
    </source>
</evidence>
<sequence>MKKNIIIQKFGGSSVANIDRIKIVAKRVIESKKRNNQLVVVVSALG</sequence>
<dbReference type="InterPro" id="IPR001048">
    <property type="entry name" value="Asp/Glu/Uridylate_kinase"/>
</dbReference>
<proteinExistence type="predicted"/>
<dbReference type="GO" id="GO:0004072">
    <property type="term" value="F:aspartate kinase activity"/>
    <property type="evidence" value="ECO:0007669"/>
    <property type="project" value="UniProtKB-EC"/>
</dbReference>
<evidence type="ECO:0000259" key="1">
    <source>
        <dbReference type="Pfam" id="PF00696"/>
    </source>
</evidence>
<dbReference type="PROSITE" id="PS00324">
    <property type="entry name" value="ASPARTOKINASE"/>
    <property type="match status" value="1"/>
</dbReference>
<dbReference type="SUPFAM" id="SSF53633">
    <property type="entry name" value="Carbamate kinase-like"/>
    <property type="match status" value="1"/>
</dbReference>
<name>A0A3B0TA97_9ZZZZ</name>
<dbReference type="InterPro" id="IPR018042">
    <property type="entry name" value="Aspartate_kinase_CS"/>
</dbReference>